<dbReference type="Proteomes" id="UP000251314">
    <property type="component" value="Unassembled WGS sequence"/>
</dbReference>
<dbReference type="VEuPathDB" id="FungiDB:PC110_g10381"/>
<proteinExistence type="predicted"/>
<organism evidence="2 3">
    <name type="scientific">Phytophthora cactorum</name>
    <dbReference type="NCBI Taxonomy" id="29920"/>
    <lineage>
        <taxon>Eukaryota</taxon>
        <taxon>Sar</taxon>
        <taxon>Stramenopiles</taxon>
        <taxon>Oomycota</taxon>
        <taxon>Peronosporomycetes</taxon>
        <taxon>Peronosporales</taxon>
        <taxon>Peronosporaceae</taxon>
        <taxon>Phytophthora</taxon>
    </lineage>
</organism>
<name>A0A329S982_9STRA</name>
<dbReference type="AlphaFoldDB" id="A0A329S982"/>
<evidence type="ECO:0000313" key="1">
    <source>
        <dbReference type="EMBL" id="KAG3205695.1"/>
    </source>
</evidence>
<reference evidence="1" key="2">
    <citation type="submission" date="2018-05" db="EMBL/GenBank/DDBJ databases">
        <title>Effector identification in a new, highly contiguous assembly of the strawberry crown rot pathogen Phytophthora cactorum.</title>
        <authorList>
            <person name="Armitage A.D."/>
            <person name="Nellist C.F."/>
            <person name="Bates H."/>
            <person name="Vickerstaff R.J."/>
            <person name="Harrison R.J."/>
        </authorList>
    </citation>
    <scope>NUCLEOTIDE SEQUENCE</scope>
    <source>
        <strain evidence="1">P421</strain>
    </source>
</reference>
<dbReference type="EMBL" id="RCMV01001902">
    <property type="protein sequence ID" value="KAG3205695.1"/>
    <property type="molecule type" value="Genomic_DNA"/>
</dbReference>
<dbReference type="EMBL" id="MJFZ01000243">
    <property type="protein sequence ID" value="RAW33281.1"/>
    <property type="molecule type" value="Genomic_DNA"/>
</dbReference>
<dbReference type="OrthoDB" id="90081at2759"/>
<protein>
    <submittedName>
        <fullName evidence="2">Uncharacterized protein</fullName>
    </submittedName>
</protein>
<evidence type="ECO:0000313" key="3">
    <source>
        <dbReference type="Proteomes" id="UP000251314"/>
    </source>
</evidence>
<gene>
    <name evidence="2" type="ORF">PC110_g10381</name>
    <name evidence="1" type="ORF">PC129_g21985</name>
</gene>
<dbReference type="PANTHER" id="PTHR40866">
    <property type="entry name" value="BED-TYPE DOMAIN-CONTAINING PROTEIN"/>
    <property type="match status" value="1"/>
</dbReference>
<reference evidence="2 3" key="1">
    <citation type="submission" date="2018-01" db="EMBL/GenBank/DDBJ databases">
        <title>Draft genome of the strawberry crown rot pathogen Phytophthora cactorum.</title>
        <authorList>
            <person name="Armitage A.D."/>
            <person name="Lysoe E."/>
            <person name="Nellist C.F."/>
            <person name="Harrison R.J."/>
            <person name="Brurberg M.B."/>
        </authorList>
    </citation>
    <scope>NUCLEOTIDE SEQUENCE [LARGE SCALE GENOMIC DNA]</scope>
    <source>
        <strain evidence="2 3">10300</strain>
    </source>
</reference>
<sequence>MRNTPLHKVEGALTRATRKLRSVTVKTVKACLKGLTVKVDHKLEKDLGTLFGQMFDGWSHAGVHYVAIFAVYEADGELRVPLRGLFPLADGSQTADAHVMLFENIFDVYNKTNKMVGFLVDDNCTTN</sequence>
<comment type="caution">
    <text evidence="2">The sequence shown here is derived from an EMBL/GenBank/DDBJ whole genome shotgun (WGS) entry which is preliminary data.</text>
</comment>
<dbReference type="Proteomes" id="UP000760860">
    <property type="component" value="Unassembled WGS sequence"/>
</dbReference>
<evidence type="ECO:0000313" key="2">
    <source>
        <dbReference type="EMBL" id="RAW33281.1"/>
    </source>
</evidence>
<keyword evidence="3" id="KW-1185">Reference proteome</keyword>
<dbReference type="PANTHER" id="PTHR40866:SF1">
    <property type="entry name" value="BED-TYPE DOMAIN-CONTAINING PROTEIN"/>
    <property type="match status" value="1"/>
</dbReference>
<accession>A0A329S982</accession>